<dbReference type="Gene3D" id="3.40.30.10">
    <property type="entry name" value="Glutaredoxin"/>
    <property type="match status" value="1"/>
</dbReference>
<dbReference type="SUPFAM" id="SSF52833">
    <property type="entry name" value="Thioredoxin-like"/>
    <property type="match status" value="1"/>
</dbReference>
<evidence type="ECO:0000259" key="1">
    <source>
        <dbReference type="Pfam" id="PF01323"/>
    </source>
</evidence>
<dbReference type="Pfam" id="PF01323">
    <property type="entry name" value="DSBA"/>
    <property type="match status" value="1"/>
</dbReference>
<accession>A0ABV7VMQ5</accession>
<name>A0ABV7VMQ5_9GAMM</name>
<sequence length="225" mass="25074">MTLQIDIISDVMCPWCVIGYSALQQALESFPQTPHQIRWHPFELNPDMPPEGQNLRQHLAEKYGSTDEQSRENRERITAMGAELGFTFNFRDDMRMVNSFNAHQLLSWAAELAAQPGYANSLQTDLQLALFNGHFRDGRDVSQTEVLVAIAAEAGLSAERAAEVLQQQQYASAVRAEQQQWQQMGIQSVPAVILQNKYLISGGQPVPVFVQAIQQCLDEQAASAG</sequence>
<feature type="domain" description="DSBA-like thioredoxin" evidence="1">
    <location>
        <begin position="4"/>
        <end position="214"/>
    </location>
</feature>
<evidence type="ECO:0000313" key="3">
    <source>
        <dbReference type="Proteomes" id="UP001595722"/>
    </source>
</evidence>
<dbReference type="CDD" id="cd03024">
    <property type="entry name" value="DsbA_FrnE"/>
    <property type="match status" value="1"/>
</dbReference>
<dbReference type="InterPro" id="IPR036249">
    <property type="entry name" value="Thioredoxin-like_sf"/>
</dbReference>
<keyword evidence="3" id="KW-1185">Reference proteome</keyword>
<dbReference type="EMBL" id="JBHRYB010000001">
    <property type="protein sequence ID" value="MFC3678535.1"/>
    <property type="molecule type" value="Genomic_DNA"/>
</dbReference>
<dbReference type="Proteomes" id="UP001595722">
    <property type="component" value="Unassembled WGS sequence"/>
</dbReference>
<dbReference type="PANTHER" id="PTHR13887">
    <property type="entry name" value="GLUTATHIONE S-TRANSFERASE KAPPA"/>
    <property type="match status" value="1"/>
</dbReference>
<gene>
    <name evidence="2" type="ORF">ACFOMG_00235</name>
</gene>
<protein>
    <submittedName>
        <fullName evidence="2">DsbA family oxidoreductase</fullName>
    </submittedName>
</protein>
<dbReference type="RefSeq" id="WP_376864087.1">
    <property type="nucleotide sequence ID" value="NZ_JBHRYB010000001.1"/>
</dbReference>
<comment type="caution">
    <text evidence="2">The sequence shown here is derived from an EMBL/GenBank/DDBJ whole genome shotgun (WGS) entry which is preliminary data.</text>
</comment>
<dbReference type="InterPro" id="IPR001853">
    <property type="entry name" value="DSBA-like_thioredoxin_dom"/>
</dbReference>
<organism evidence="2 3">
    <name type="scientific">Bacterioplanoides pacificum</name>
    <dbReference type="NCBI Taxonomy" id="1171596"/>
    <lineage>
        <taxon>Bacteria</taxon>
        <taxon>Pseudomonadati</taxon>
        <taxon>Pseudomonadota</taxon>
        <taxon>Gammaproteobacteria</taxon>
        <taxon>Oceanospirillales</taxon>
        <taxon>Oceanospirillaceae</taxon>
        <taxon>Bacterioplanoides</taxon>
    </lineage>
</organism>
<dbReference type="PANTHER" id="PTHR13887:SF41">
    <property type="entry name" value="THIOREDOXIN SUPERFAMILY PROTEIN"/>
    <property type="match status" value="1"/>
</dbReference>
<proteinExistence type="predicted"/>
<reference evidence="3" key="1">
    <citation type="journal article" date="2019" name="Int. J. Syst. Evol. Microbiol.">
        <title>The Global Catalogue of Microorganisms (GCM) 10K type strain sequencing project: providing services to taxonomists for standard genome sequencing and annotation.</title>
        <authorList>
            <consortium name="The Broad Institute Genomics Platform"/>
            <consortium name="The Broad Institute Genome Sequencing Center for Infectious Disease"/>
            <person name="Wu L."/>
            <person name="Ma J."/>
        </authorList>
    </citation>
    <scope>NUCLEOTIDE SEQUENCE [LARGE SCALE GENOMIC DNA]</scope>
    <source>
        <strain evidence="3">KCTC 42424</strain>
    </source>
</reference>
<evidence type="ECO:0000313" key="2">
    <source>
        <dbReference type="EMBL" id="MFC3678535.1"/>
    </source>
</evidence>